<dbReference type="WBParaSite" id="EgrG_001022300">
    <property type="protein sequence ID" value="EgrG_001022300"/>
    <property type="gene ID" value="EgrG_001022300"/>
</dbReference>
<dbReference type="GO" id="GO:0006457">
    <property type="term" value="P:protein folding"/>
    <property type="evidence" value="ECO:0007669"/>
    <property type="project" value="TreeGrafter"/>
</dbReference>
<evidence type="ECO:0000256" key="11">
    <source>
        <dbReference type="PIRSR" id="PIRSR605792-51"/>
    </source>
</evidence>
<evidence type="ECO:0000256" key="3">
    <source>
        <dbReference type="ARBA" id="ARBA00006347"/>
    </source>
</evidence>
<reference evidence="17" key="3">
    <citation type="submission" date="2020-10" db="UniProtKB">
        <authorList>
            <consortium name="WormBaseParasite"/>
        </authorList>
    </citation>
    <scope>IDENTIFICATION</scope>
</reference>
<dbReference type="InterPro" id="IPR005788">
    <property type="entry name" value="PDI_thioredoxin-like_dom"/>
</dbReference>
<feature type="disulfide bond" description="Redox-active" evidence="11">
    <location>
        <begin position="620"/>
        <end position="623"/>
    </location>
</feature>
<dbReference type="GO" id="GO:0034976">
    <property type="term" value="P:response to endoplasmic reticulum stress"/>
    <property type="evidence" value="ECO:0007669"/>
    <property type="project" value="TreeGrafter"/>
</dbReference>
<dbReference type="AlphaFoldDB" id="A0A068WIL3"/>
<evidence type="ECO:0000313" key="16">
    <source>
        <dbReference type="Proteomes" id="UP000492820"/>
    </source>
</evidence>
<gene>
    <name evidence="15" type="ORF">EgrG_001022300</name>
</gene>
<dbReference type="PANTHER" id="PTHR18929">
    <property type="entry name" value="PROTEIN DISULFIDE ISOMERASE"/>
    <property type="match status" value="1"/>
</dbReference>
<dbReference type="CDD" id="cd02961">
    <property type="entry name" value="PDI_a_family"/>
    <property type="match status" value="1"/>
</dbReference>
<evidence type="ECO:0000256" key="10">
    <source>
        <dbReference type="ARBA" id="ARBA00023284"/>
    </source>
</evidence>
<dbReference type="InterPro" id="IPR017937">
    <property type="entry name" value="Thioredoxin_CS"/>
</dbReference>
<accession>A0A068WIL3</accession>
<comment type="similarity">
    <text evidence="3 12">Belongs to the protein disulfide isomerase family.</text>
</comment>
<dbReference type="InterPro" id="IPR005792">
    <property type="entry name" value="Prot_disulphide_isomerase"/>
</dbReference>
<keyword evidence="7" id="KW-0256">Endoplasmic reticulum</keyword>
<keyword evidence="8 11" id="KW-1015">Disulfide bond</keyword>
<keyword evidence="9 13" id="KW-0413">Isomerase</keyword>
<dbReference type="PROSITE" id="PS00194">
    <property type="entry name" value="THIOREDOXIN_1"/>
    <property type="match status" value="1"/>
</dbReference>
<dbReference type="CDD" id="cd02995">
    <property type="entry name" value="PDI_a_PDI_a'_C"/>
    <property type="match status" value="1"/>
</dbReference>
<feature type="disulfide bond" description="Redox-active" evidence="11">
    <location>
        <begin position="281"/>
        <end position="284"/>
    </location>
</feature>
<keyword evidence="6" id="KW-0677">Repeat</keyword>
<evidence type="ECO:0000256" key="1">
    <source>
        <dbReference type="ARBA" id="ARBA00001182"/>
    </source>
</evidence>
<protein>
    <recommendedName>
        <fullName evidence="4 13">Protein disulfide-isomerase</fullName>
        <ecNumber evidence="4 13">5.3.4.1</ecNumber>
    </recommendedName>
</protein>
<evidence type="ECO:0000259" key="14">
    <source>
        <dbReference type="PROSITE" id="PS51352"/>
    </source>
</evidence>
<dbReference type="Pfam" id="PF13848">
    <property type="entry name" value="Thioredoxin_6"/>
    <property type="match status" value="1"/>
</dbReference>
<dbReference type="SUPFAM" id="SSF52833">
    <property type="entry name" value="Thioredoxin-like"/>
    <property type="match status" value="3"/>
</dbReference>
<dbReference type="Proteomes" id="UP000492820">
    <property type="component" value="Unassembled WGS sequence"/>
</dbReference>
<dbReference type="OrthoDB" id="427280at2759"/>
<evidence type="ECO:0000256" key="5">
    <source>
        <dbReference type="ARBA" id="ARBA00022729"/>
    </source>
</evidence>
<evidence type="ECO:0000256" key="9">
    <source>
        <dbReference type="ARBA" id="ARBA00023235"/>
    </source>
</evidence>
<keyword evidence="10 11" id="KW-0676">Redox-active center</keyword>
<proteinExistence type="inferred from homology"/>
<evidence type="ECO:0000256" key="7">
    <source>
        <dbReference type="ARBA" id="ARBA00022824"/>
    </source>
</evidence>
<dbReference type="InterPro" id="IPR036249">
    <property type="entry name" value="Thioredoxin-like_sf"/>
</dbReference>
<evidence type="ECO:0000256" key="12">
    <source>
        <dbReference type="RuleBase" id="RU004208"/>
    </source>
</evidence>
<evidence type="ECO:0000256" key="8">
    <source>
        <dbReference type="ARBA" id="ARBA00023157"/>
    </source>
</evidence>
<feature type="domain" description="Thioredoxin" evidence="14">
    <location>
        <begin position="249"/>
        <end position="405"/>
    </location>
</feature>
<evidence type="ECO:0000313" key="17">
    <source>
        <dbReference type="WBParaSite" id="EgrG_001022300"/>
    </source>
</evidence>
<evidence type="ECO:0000313" key="15">
    <source>
        <dbReference type="EMBL" id="CDS17464.1"/>
    </source>
</evidence>
<name>A0A068WIL3_ECHGR</name>
<evidence type="ECO:0000256" key="13">
    <source>
        <dbReference type="RuleBase" id="RU361130"/>
    </source>
</evidence>
<reference evidence="15 16" key="1">
    <citation type="journal article" date="2013" name="Nature">
        <title>The genomes of four tapeworm species reveal adaptations to parasitism.</title>
        <authorList>
            <person name="Tsai I.J."/>
            <person name="Zarowiecki M."/>
            <person name="Holroyd N."/>
            <person name="Garciarrubio A."/>
            <person name="Sanchez-Flores A."/>
            <person name="Brooks K.L."/>
            <person name="Tracey A."/>
            <person name="Bobes R.J."/>
            <person name="Fragoso G."/>
            <person name="Sciutto E."/>
            <person name="Aslett M."/>
            <person name="Beasley H."/>
            <person name="Bennett H.M."/>
            <person name="Cai J."/>
            <person name="Camicia F."/>
            <person name="Clark R."/>
            <person name="Cucher M."/>
            <person name="De Silva N."/>
            <person name="Day T.A."/>
            <person name="Deplazes P."/>
            <person name="Estrada K."/>
            <person name="Fernandez C."/>
            <person name="Holland P.W."/>
            <person name="Hou J."/>
            <person name="Hu S."/>
            <person name="Huckvale T."/>
            <person name="Hung S.S."/>
            <person name="Kamenetzky L."/>
            <person name="Keane J.A."/>
            <person name="Kiss F."/>
            <person name="Koziol U."/>
            <person name="Lambert O."/>
            <person name="Liu K."/>
            <person name="Luo X."/>
            <person name="Luo Y."/>
            <person name="Macchiaroli N."/>
            <person name="Nichol S."/>
            <person name="Paps J."/>
            <person name="Parkinson J."/>
            <person name="Pouchkina-Stantcheva N."/>
            <person name="Riddiford N."/>
            <person name="Rosenzvit M."/>
            <person name="Salinas G."/>
            <person name="Wasmuth J.D."/>
            <person name="Zamanian M."/>
            <person name="Zheng Y."/>
            <person name="Cai X."/>
            <person name="Soberon X."/>
            <person name="Olson P.D."/>
            <person name="Laclette J.P."/>
            <person name="Brehm K."/>
            <person name="Berriman M."/>
            <person name="Garciarrubio A."/>
            <person name="Bobes R.J."/>
            <person name="Fragoso G."/>
            <person name="Sanchez-Flores A."/>
            <person name="Estrada K."/>
            <person name="Cevallos M.A."/>
            <person name="Morett E."/>
            <person name="Gonzalez V."/>
            <person name="Portillo T."/>
            <person name="Ochoa-Leyva A."/>
            <person name="Jose M.V."/>
            <person name="Sciutto E."/>
            <person name="Landa A."/>
            <person name="Jimenez L."/>
            <person name="Valdes V."/>
            <person name="Carrero J.C."/>
            <person name="Larralde C."/>
            <person name="Morales-Montor J."/>
            <person name="Limon-Lason J."/>
            <person name="Soberon X."/>
            <person name="Laclette J.P."/>
        </authorList>
    </citation>
    <scope>NUCLEOTIDE SEQUENCE [LARGE SCALE GENOMIC DNA]</scope>
</reference>
<keyword evidence="5" id="KW-0732">Signal</keyword>
<dbReference type="PRINTS" id="PR00421">
    <property type="entry name" value="THIOREDOXIN"/>
</dbReference>
<comment type="catalytic activity">
    <reaction evidence="1 13">
        <text>Catalyzes the rearrangement of -S-S- bonds in proteins.</text>
        <dbReference type="EC" id="5.3.4.1"/>
    </reaction>
</comment>
<evidence type="ECO:0000256" key="4">
    <source>
        <dbReference type="ARBA" id="ARBA00012723"/>
    </source>
</evidence>
<organism evidence="15">
    <name type="scientific">Echinococcus granulosus</name>
    <name type="common">Hydatid tapeworm</name>
    <dbReference type="NCBI Taxonomy" id="6210"/>
    <lineage>
        <taxon>Eukaryota</taxon>
        <taxon>Metazoa</taxon>
        <taxon>Spiralia</taxon>
        <taxon>Lophotrochozoa</taxon>
        <taxon>Platyhelminthes</taxon>
        <taxon>Cestoda</taxon>
        <taxon>Eucestoda</taxon>
        <taxon>Cyclophyllidea</taxon>
        <taxon>Taeniidae</taxon>
        <taxon>Echinococcus</taxon>
        <taxon>Echinococcus granulosus group</taxon>
    </lineage>
</organism>
<sequence length="716" mass="81464">MQQAVVYLLKIRPKLSSLLASYNLTCHSIGTTDDSNELRHRWTQQRGALMTGLTTIQANFIVVIEAQRKRPAPETTLFQLCAYYLAFLDFALHSFQRGQQLLLAFPDLPRSGIKESRIQELPSLASQTTSVSITVISEKERTNLIADVTTIKLCRSTVKLLNNHLSSRYTAANRISRLLSIVQATVSRHRASREHGDSTWSEWRIDTPHEYTQANNAPRNEEKSPWIRVCLAPVAKMFRTLLFALLFHLVFGTDVIPLTKKTRSELSKHPVALVKYYAPWCGRCKELAPHYEEAAAELKIKEPSVPLFEVNCDEETDMCNEAGIKGYPTLKVYNYGEYAEEFDEGRTTENIVNFMVLRSGPPATEILDESRYKELFEGEDYIVSLQSKKSDEIDEFEKLARKLRKFFKFVYTKSSFLSSSKDSLIQLSLPKQLETKLEDRSKTYDGPLKSADIEQWIRKNAVGTAGIRDKKMKEFFKKPLLVVYTQINFERNPSNVRYHRNRLISVAKDTKSELQFALSDTSAFSDELYEMGLTANDEGAMVIIMGENGKNYLMSDKFGVSELKKFVSDFAAGSLEPYIKSEPIPEKQEGSVMKVVGRTFEKVVLDESKDVLVEFYAPWCGHCEALKPKYEELAKKLSKEKDVIVAAVDATANSFPPAFDVQGYPTIYWVPKASKDKPIPYKGGREVDDMLKFVAKSATDELIHYTRDGQLKQEEL</sequence>
<dbReference type="PROSITE" id="PS51352">
    <property type="entry name" value="THIOREDOXIN_2"/>
    <property type="match status" value="2"/>
</dbReference>
<comment type="subcellular location">
    <subcellularLocation>
        <location evidence="2">Endoplasmic reticulum lumen</location>
    </subcellularLocation>
</comment>
<dbReference type="NCBIfam" id="TIGR01126">
    <property type="entry name" value="pdi_dom"/>
    <property type="match status" value="1"/>
</dbReference>
<dbReference type="Gene3D" id="3.40.30.10">
    <property type="entry name" value="Glutaredoxin"/>
    <property type="match status" value="4"/>
</dbReference>
<dbReference type="NCBIfam" id="TIGR01130">
    <property type="entry name" value="ER_PDI_fam"/>
    <property type="match status" value="1"/>
</dbReference>
<dbReference type="EMBL" id="LK028577">
    <property type="protein sequence ID" value="CDS17464.1"/>
    <property type="molecule type" value="Genomic_DNA"/>
</dbReference>
<evidence type="ECO:0000256" key="2">
    <source>
        <dbReference type="ARBA" id="ARBA00004319"/>
    </source>
</evidence>
<dbReference type="GO" id="GO:0003756">
    <property type="term" value="F:protein disulfide isomerase activity"/>
    <property type="evidence" value="ECO:0007669"/>
    <property type="project" value="UniProtKB-EC"/>
</dbReference>
<dbReference type="GO" id="GO:0005788">
    <property type="term" value="C:endoplasmic reticulum lumen"/>
    <property type="evidence" value="ECO:0007669"/>
    <property type="project" value="UniProtKB-SubCell"/>
</dbReference>
<reference evidence="15" key="2">
    <citation type="submission" date="2014-06" db="EMBL/GenBank/DDBJ databases">
        <authorList>
            <person name="Aslett M."/>
        </authorList>
    </citation>
    <scope>NUCLEOTIDE SEQUENCE</scope>
</reference>
<dbReference type="Pfam" id="PF00085">
    <property type="entry name" value="Thioredoxin"/>
    <property type="match status" value="2"/>
</dbReference>
<dbReference type="EC" id="5.3.4.1" evidence="4 13"/>
<evidence type="ECO:0000256" key="6">
    <source>
        <dbReference type="ARBA" id="ARBA00022737"/>
    </source>
</evidence>
<dbReference type="PANTHER" id="PTHR18929:SF132">
    <property type="entry name" value="PROTEIN DISULFIDE-ISOMERASE A3"/>
    <property type="match status" value="1"/>
</dbReference>
<feature type="domain" description="Thioredoxin" evidence="14">
    <location>
        <begin position="570"/>
        <end position="699"/>
    </location>
</feature>
<dbReference type="InterPro" id="IPR013766">
    <property type="entry name" value="Thioredoxin_domain"/>
</dbReference>